<dbReference type="InterPro" id="IPR010281">
    <property type="entry name" value="DUF885"/>
</dbReference>
<name>H1YIN4_9SPHI</name>
<reference evidence="1" key="1">
    <citation type="submission" date="2011-09" db="EMBL/GenBank/DDBJ databases">
        <title>The permanent draft genome of Mucilaginibacter paludis DSM 18603.</title>
        <authorList>
            <consortium name="US DOE Joint Genome Institute (JGI-PGF)"/>
            <person name="Lucas S."/>
            <person name="Han J."/>
            <person name="Lapidus A."/>
            <person name="Bruce D."/>
            <person name="Goodwin L."/>
            <person name="Pitluck S."/>
            <person name="Peters L."/>
            <person name="Kyrpides N."/>
            <person name="Mavromatis K."/>
            <person name="Ivanova N."/>
            <person name="Mikhailova N."/>
            <person name="Held B."/>
            <person name="Detter J.C."/>
            <person name="Tapia R."/>
            <person name="Han C."/>
            <person name="Land M."/>
            <person name="Hauser L."/>
            <person name="Markowitz V."/>
            <person name="Cheng J.-F."/>
            <person name="Hugenholtz P."/>
            <person name="Woyke T."/>
            <person name="Wu D."/>
            <person name="Tindall B."/>
            <person name="Brambilla E."/>
            <person name="Klenk H.-P."/>
            <person name="Eisen J.A."/>
        </authorList>
    </citation>
    <scope>NUCLEOTIDE SEQUENCE [LARGE SCALE GENOMIC DNA]</scope>
    <source>
        <strain evidence="1">DSM 18603</strain>
    </source>
</reference>
<gene>
    <name evidence="1" type="ORF">Mucpa_2483</name>
</gene>
<proteinExistence type="predicted"/>
<dbReference type="Proteomes" id="UP000002774">
    <property type="component" value="Chromosome"/>
</dbReference>
<dbReference type="AlphaFoldDB" id="H1YIN4"/>
<protein>
    <recommendedName>
        <fullName evidence="3">X-Pro dipeptidyl-peptidase</fullName>
    </recommendedName>
</protein>
<dbReference type="PANTHER" id="PTHR33361">
    <property type="entry name" value="GLR0591 PROTEIN"/>
    <property type="match status" value="1"/>
</dbReference>
<accession>H1YIN4</accession>
<organism evidence="1 2">
    <name type="scientific">Mucilaginibacter paludis DSM 18603</name>
    <dbReference type="NCBI Taxonomy" id="714943"/>
    <lineage>
        <taxon>Bacteria</taxon>
        <taxon>Pseudomonadati</taxon>
        <taxon>Bacteroidota</taxon>
        <taxon>Sphingobacteriia</taxon>
        <taxon>Sphingobacteriales</taxon>
        <taxon>Sphingobacteriaceae</taxon>
        <taxon>Mucilaginibacter</taxon>
    </lineage>
</organism>
<evidence type="ECO:0000313" key="1">
    <source>
        <dbReference type="EMBL" id="EHQ26600.1"/>
    </source>
</evidence>
<dbReference type="eggNOG" id="COG4805">
    <property type="taxonomic scope" value="Bacteria"/>
</dbReference>
<dbReference type="EMBL" id="CM001403">
    <property type="protein sequence ID" value="EHQ26600.1"/>
    <property type="molecule type" value="Genomic_DNA"/>
</dbReference>
<dbReference type="PANTHER" id="PTHR33361:SF2">
    <property type="entry name" value="DUF885 DOMAIN-CONTAINING PROTEIN"/>
    <property type="match status" value="1"/>
</dbReference>
<evidence type="ECO:0000313" key="2">
    <source>
        <dbReference type="Proteomes" id="UP000002774"/>
    </source>
</evidence>
<dbReference type="Pfam" id="PF05960">
    <property type="entry name" value="DUF885"/>
    <property type="match status" value="1"/>
</dbReference>
<evidence type="ECO:0008006" key="3">
    <source>
        <dbReference type="Google" id="ProtNLM"/>
    </source>
</evidence>
<sequence>MIHSTYYKKKLTYLIIISLLLIPTICKAQSNTPSRLMFEQASELTGKVVQYSQDMKAIKGFYSPFIINEHSEDQTKLDVLNSPEQREKLIGSCYNYLRQLEEFDFASLSIYGKVDYILLKKKIKYDLYDLEKEDGDYLKIAKYLKFSDKIYSLESKRRRGDFLDGKQVAEEMVLIQKALKIDSAAYSKIISIDLPLAQLAQKALTGLIGRLKDFFCFYNTYDPEFTWWVPQPYQALNRSLTNYSNYALTKGRLVSAQRPDSSGIKGVPIGRTELIRQLQAEMIPYTPEELIQLATKEFAWCDAEMLKASREMGFGDDWKKALEKVKNSYVPVGHQPELIIKLYNDALNFIKQRDLITIPSLAEQSWGMVMMSPERQLINPFFTGGKEISVSYPANTMEASDKLMSMRGNNPYFSRATVQHELIPGHNLQYFINNRYKTYRQDFATPFAGEGWSLYWELLLYDKGFAKTPEERVGMLFWRMHRCARILFSLNYHLGNWTPQQCITFLIDRVGHEKANAVGEVRRSFEGGYSPLYQVAYLVGGLQLIALKVELVDKGTMSYKQFHDAVIKENLIPVEIVRATLTNQDLSKNFITSWRFYDLAK</sequence>
<keyword evidence="2" id="KW-1185">Reference proteome</keyword>
<dbReference type="STRING" id="714943.Mucpa_2483"/>
<dbReference type="SUPFAM" id="SSF55486">
    <property type="entry name" value="Metalloproteases ('zincins'), catalytic domain"/>
    <property type="match status" value="1"/>
</dbReference>
<dbReference type="HOGENOM" id="CLU_035441_0_0_10"/>